<sequence length="101" mass="11700">MDSDEHTRPSKRSRRKQPFGANDLPEIDDDDNKIKENDEVATTTKKAKLKIRKRKQKHTFGAKDLSVIDEDHNEISTKGEMIDHDEVVTTTKKAKSKIRKR</sequence>
<proteinExistence type="predicted"/>
<protein>
    <submittedName>
        <fullName evidence="2">Uncharacterized protein</fullName>
    </submittedName>
</protein>
<gene>
    <name evidence="2" type="ORF">DGAL_LOCUS14758</name>
</gene>
<feature type="region of interest" description="Disordered" evidence="1">
    <location>
        <begin position="1"/>
        <end position="39"/>
    </location>
</feature>
<dbReference type="EMBL" id="CAKKLH010000310">
    <property type="protein sequence ID" value="CAH0111142.1"/>
    <property type="molecule type" value="Genomic_DNA"/>
</dbReference>
<reference evidence="2" key="1">
    <citation type="submission" date="2021-11" db="EMBL/GenBank/DDBJ databases">
        <authorList>
            <person name="Schell T."/>
        </authorList>
    </citation>
    <scope>NUCLEOTIDE SEQUENCE</scope>
    <source>
        <strain evidence="2">M5</strain>
    </source>
</reference>
<name>A0A8J2S5P1_9CRUS</name>
<dbReference type="AlphaFoldDB" id="A0A8J2S5P1"/>
<accession>A0A8J2S5P1</accession>
<keyword evidence="3" id="KW-1185">Reference proteome</keyword>
<evidence type="ECO:0000256" key="1">
    <source>
        <dbReference type="SAM" id="MobiDB-lite"/>
    </source>
</evidence>
<organism evidence="2 3">
    <name type="scientific">Daphnia galeata</name>
    <dbReference type="NCBI Taxonomy" id="27404"/>
    <lineage>
        <taxon>Eukaryota</taxon>
        <taxon>Metazoa</taxon>
        <taxon>Ecdysozoa</taxon>
        <taxon>Arthropoda</taxon>
        <taxon>Crustacea</taxon>
        <taxon>Branchiopoda</taxon>
        <taxon>Diplostraca</taxon>
        <taxon>Cladocera</taxon>
        <taxon>Anomopoda</taxon>
        <taxon>Daphniidae</taxon>
        <taxon>Daphnia</taxon>
    </lineage>
</organism>
<dbReference type="Proteomes" id="UP000789390">
    <property type="component" value="Unassembled WGS sequence"/>
</dbReference>
<evidence type="ECO:0000313" key="2">
    <source>
        <dbReference type="EMBL" id="CAH0111142.1"/>
    </source>
</evidence>
<evidence type="ECO:0000313" key="3">
    <source>
        <dbReference type="Proteomes" id="UP000789390"/>
    </source>
</evidence>
<comment type="caution">
    <text evidence="2">The sequence shown here is derived from an EMBL/GenBank/DDBJ whole genome shotgun (WGS) entry which is preliminary data.</text>
</comment>